<dbReference type="GO" id="GO:0005737">
    <property type="term" value="C:cytoplasm"/>
    <property type="evidence" value="ECO:0007669"/>
    <property type="project" value="TreeGrafter"/>
</dbReference>
<proteinExistence type="predicted"/>
<dbReference type="Proteomes" id="UP000694523">
    <property type="component" value="Unplaced"/>
</dbReference>
<keyword evidence="2" id="KW-0677">Repeat</keyword>
<feature type="domain" description="MABP1/WDR62 second WD40" evidence="6">
    <location>
        <begin position="395"/>
        <end position="723"/>
    </location>
</feature>
<dbReference type="SUPFAM" id="SSF50978">
    <property type="entry name" value="WD40 repeat-like"/>
    <property type="match status" value="1"/>
</dbReference>
<dbReference type="Gene3D" id="2.130.10.10">
    <property type="entry name" value="YVTN repeat-like/Quinoprotein amine dehydrogenase"/>
    <property type="match status" value="4"/>
</dbReference>
<reference evidence="7" key="1">
    <citation type="submission" date="2025-08" db="UniProtKB">
        <authorList>
            <consortium name="Ensembl"/>
        </authorList>
    </citation>
    <scope>IDENTIFICATION</scope>
</reference>
<feature type="region of interest" description="Disordered" evidence="4">
    <location>
        <begin position="742"/>
        <end position="763"/>
    </location>
</feature>
<evidence type="ECO:0000313" key="8">
    <source>
        <dbReference type="Proteomes" id="UP000694523"/>
    </source>
</evidence>
<reference evidence="7" key="2">
    <citation type="submission" date="2025-09" db="UniProtKB">
        <authorList>
            <consortium name="Ensembl"/>
        </authorList>
    </citation>
    <scope>IDENTIFICATION</scope>
</reference>
<feature type="region of interest" description="Disordered" evidence="4">
    <location>
        <begin position="864"/>
        <end position="937"/>
    </location>
</feature>
<keyword evidence="1 3" id="KW-0853">WD repeat</keyword>
<evidence type="ECO:0000256" key="2">
    <source>
        <dbReference type="ARBA" id="ARBA00022737"/>
    </source>
</evidence>
<dbReference type="InterPro" id="IPR056161">
    <property type="entry name" value="WD40_MABP1-WDR62_1st"/>
</dbReference>
<dbReference type="GO" id="GO:0043124">
    <property type="term" value="P:negative regulation of canonical NF-kappaB signal transduction"/>
    <property type="evidence" value="ECO:0007669"/>
    <property type="project" value="TreeGrafter"/>
</dbReference>
<keyword evidence="8" id="KW-1185">Reference proteome</keyword>
<dbReference type="PANTHER" id="PTHR44813:SF1">
    <property type="entry name" value="MITOGEN-ACTIVATED PROTEIN KINASE-BINDING PROTEIN 1"/>
    <property type="match status" value="1"/>
</dbReference>
<sequence>MPGDGFTFRGRIRNLLRSNSVTKQKRSGREPLHSQVTLEKVLGVTATGNRGLASDPCSGAVAYPAGCVVVLLNPKTNRQQHIINTTRKAITALSFSPDGKYLVTGESGHLPAVRLWDVSEQRQVAELQSHKYGVSCVAFSPNGKYVVSVGNQHDMLVNVWAWKKDVVVAANKVSSKVTGVSFSEDNSYFITVGNRHVKFWYLDHCKTNKSGAPVPLLGRSGLLGDLRNNFFCAVACGRGSKSDSAFCITSSGLLCELNHRRMLDKWVDLRVSSYTTPSLCLSEDLVFCGCSDGTVRVFAAFDLTFLPWRTSLPAPPLALCDPFLCLHSQLFSSKMDAKYPDALAVAFDPVRRWVTCVYNDHSLYVWDVTDLNRVGKVHSALYHGACVWDLEVKTSPPGLPPGSFLTCSADNTIRMWALDSPQTPLWPPNPLSTVSDLLKVLHVDGNSSLVDLEGPNNADKTVEGHTTETRAGIRTISISPDGKHLASGDRNGILRVHDLSKMEEILKVEAHDAEILCLEYSKPDTGLKFLATASRDRLIHVLDADRDYGLVQTLDEHSSSITAVRFTANDNKVRVISCGADKSVYFRTAHKTDRGTEFRRSHHSVQKSTLYDMSVDPTSRYAAVGCQDRCIRLFHISSGKQKKLYKGSLSEDGSLLKVQIDPSGRYVATSCSDKNISIVDFSSGECVATVFGHSEIVTGIKFTNDGKHLISVSGDSCIFVWRLAPELTLNMRERLRQLREEPGAPWTGTTPKAVAPEQRNRPRRRWSHRMVSLELLVKSMLDLRQPDTLGHKSSPIQSRDTRKNMCTVFVSWHTGRIFVHFIQHVEKGNGFLLSSSCLRLLQRPTAAPKASPAPVFESDQALLPSLHLPHSPPSPRTSHSYMNPTASSKAKISRSMSVGEGLHGDTPPRSPSLTRASRDAAGAPFSASCPVAGPPSAPRLPPQWLVAWLVTKGPEASPGGGGVPRRTEA</sequence>
<evidence type="ECO:0000256" key="3">
    <source>
        <dbReference type="PROSITE-ProRule" id="PRU00221"/>
    </source>
</evidence>
<dbReference type="PANTHER" id="PTHR44813">
    <property type="entry name" value="MITOGEN-ACTIVATED PROTEIN KINASE-BINDING PROTEIN 1"/>
    <property type="match status" value="1"/>
</dbReference>
<evidence type="ECO:0000256" key="1">
    <source>
        <dbReference type="ARBA" id="ARBA00022574"/>
    </source>
</evidence>
<evidence type="ECO:0000256" key="4">
    <source>
        <dbReference type="SAM" id="MobiDB-lite"/>
    </source>
</evidence>
<evidence type="ECO:0000259" key="5">
    <source>
        <dbReference type="Pfam" id="PF24780"/>
    </source>
</evidence>
<dbReference type="GO" id="GO:0046330">
    <property type="term" value="P:positive regulation of JNK cascade"/>
    <property type="evidence" value="ECO:0007669"/>
    <property type="project" value="TreeGrafter"/>
</dbReference>
<dbReference type="InterPro" id="IPR015943">
    <property type="entry name" value="WD40/YVTN_repeat-like_dom_sf"/>
</dbReference>
<dbReference type="InterPro" id="IPR011047">
    <property type="entry name" value="Quinoprotein_ADH-like_sf"/>
</dbReference>
<dbReference type="SMART" id="SM00320">
    <property type="entry name" value="WD40"/>
    <property type="match status" value="12"/>
</dbReference>
<feature type="domain" description="MABP1/WDR62 first WD40" evidence="5">
    <location>
        <begin position="50"/>
        <end position="381"/>
    </location>
</feature>
<dbReference type="Pfam" id="PF24780">
    <property type="entry name" value="WD40_MABP1-WDR62_1st"/>
    <property type="match status" value="1"/>
</dbReference>
<dbReference type="InterPro" id="IPR056162">
    <property type="entry name" value="WD40_MABP1-WDR62_2nd"/>
</dbReference>
<evidence type="ECO:0008006" key="9">
    <source>
        <dbReference type="Google" id="ProtNLM"/>
    </source>
</evidence>
<feature type="repeat" description="WD" evidence="3">
    <location>
        <begin position="690"/>
        <end position="723"/>
    </location>
</feature>
<protein>
    <recommendedName>
        <fullName evidence="9">Mitogen-activated protein kinase binding protein 1</fullName>
    </recommendedName>
</protein>
<dbReference type="Pfam" id="PF24782">
    <property type="entry name" value="WD40_MABP1-WDR62_2nd"/>
    <property type="match status" value="1"/>
</dbReference>
<name>A0A8C6T4L5_9GOBI</name>
<evidence type="ECO:0000313" key="7">
    <source>
        <dbReference type="Ensembl" id="ENSNMLP00000014922.1"/>
    </source>
</evidence>
<evidence type="ECO:0000259" key="6">
    <source>
        <dbReference type="Pfam" id="PF24782"/>
    </source>
</evidence>
<dbReference type="InterPro" id="IPR055292">
    <property type="entry name" value="MABP1"/>
</dbReference>
<feature type="compositionally biased region" description="Polar residues" evidence="4">
    <location>
        <begin position="881"/>
        <end position="896"/>
    </location>
</feature>
<dbReference type="InterPro" id="IPR001680">
    <property type="entry name" value="WD40_rpt"/>
</dbReference>
<dbReference type="InterPro" id="IPR036322">
    <property type="entry name" value="WD40_repeat_dom_sf"/>
</dbReference>
<dbReference type="PROSITE" id="PS50082">
    <property type="entry name" value="WD_REPEATS_2"/>
    <property type="match status" value="1"/>
</dbReference>
<dbReference type="Ensembl" id="ENSNMLT00000016772.1">
    <property type="protein sequence ID" value="ENSNMLP00000014922.1"/>
    <property type="gene ID" value="ENSNMLG00000009928.1"/>
</dbReference>
<organism evidence="7 8">
    <name type="scientific">Neogobius melanostomus</name>
    <name type="common">round goby</name>
    <dbReference type="NCBI Taxonomy" id="47308"/>
    <lineage>
        <taxon>Eukaryota</taxon>
        <taxon>Metazoa</taxon>
        <taxon>Chordata</taxon>
        <taxon>Craniata</taxon>
        <taxon>Vertebrata</taxon>
        <taxon>Euteleostomi</taxon>
        <taxon>Actinopterygii</taxon>
        <taxon>Neopterygii</taxon>
        <taxon>Teleostei</taxon>
        <taxon>Neoteleostei</taxon>
        <taxon>Acanthomorphata</taxon>
        <taxon>Gobiaria</taxon>
        <taxon>Gobiiformes</taxon>
        <taxon>Gobioidei</taxon>
        <taxon>Gobiidae</taxon>
        <taxon>Benthophilinae</taxon>
        <taxon>Neogobiini</taxon>
        <taxon>Neogobius</taxon>
    </lineage>
</organism>
<dbReference type="AlphaFoldDB" id="A0A8C6T4L5"/>
<accession>A0A8C6T4L5</accession>
<dbReference type="SUPFAM" id="SSF50998">
    <property type="entry name" value="Quinoprotein alcohol dehydrogenase-like"/>
    <property type="match status" value="1"/>
</dbReference>
<dbReference type="PROSITE" id="PS50294">
    <property type="entry name" value="WD_REPEATS_REGION"/>
    <property type="match status" value="1"/>
</dbReference>